<reference evidence="2 3" key="1">
    <citation type="submission" date="2022-01" db="EMBL/GenBank/DDBJ databases">
        <title>A high-quality chromosome-level genome assembly of rohu carp, Labeo rohita.</title>
        <authorList>
            <person name="Arick M.A. II"/>
            <person name="Hsu C.-Y."/>
            <person name="Magbanua Z."/>
            <person name="Pechanova O."/>
            <person name="Grover C."/>
            <person name="Miller E."/>
            <person name="Thrash A."/>
            <person name="Ezzel L."/>
            <person name="Alam S."/>
            <person name="Benzie J."/>
            <person name="Hamilton M."/>
            <person name="Karsi A."/>
            <person name="Lawrence M.L."/>
            <person name="Peterson D.G."/>
        </authorList>
    </citation>
    <scope>NUCLEOTIDE SEQUENCE [LARGE SCALE GENOMIC DNA]</scope>
    <source>
        <strain evidence="3">BAU-BD-2019</strain>
        <tissue evidence="2">Blood</tissue>
    </source>
</reference>
<proteinExistence type="predicted"/>
<dbReference type="InterPro" id="IPR036397">
    <property type="entry name" value="RNaseH_sf"/>
</dbReference>
<dbReference type="Pfam" id="PF18701">
    <property type="entry name" value="DUF5641"/>
    <property type="match status" value="1"/>
</dbReference>
<sequence>MPQRASQRNNGSNFVSSNHELSQALKELNQNKIPNSLAQEGIKWTFNPPLGAHQGGVWERLVQAVKRMLCSVVRQQVLDDESLLTVLCEVKAILNDRPIMLSLDDPNDLEALTPNHILQLRSNPVLPRGLFKRVDLHIRRCWRQVQYMVDLFWKRWTREYLVLMQKRQKWSKTCRNLNEGDLVLVMDENAPRNSWHLGRVTKAISDSKGLVRRVCVKTRASELDRPVNKLSLLIEGI</sequence>
<protein>
    <recommendedName>
        <fullName evidence="1">DUF5641 domain-containing protein</fullName>
    </recommendedName>
</protein>
<dbReference type="InterPro" id="IPR040676">
    <property type="entry name" value="DUF5641"/>
</dbReference>
<accession>A0ABQ8MGT2</accession>
<name>A0ABQ8MGT2_LABRO</name>
<evidence type="ECO:0000313" key="2">
    <source>
        <dbReference type="EMBL" id="KAI2661860.1"/>
    </source>
</evidence>
<dbReference type="PANTHER" id="PTHR47331:SF1">
    <property type="entry name" value="GAG-LIKE PROTEIN"/>
    <property type="match status" value="1"/>
</dbReference>
<dbReference type="EMBL" id="JACTAM010000008">
    <property type="protein sequence ID" value="KAI2661860.1"/>
    <property type="molecule type" value="Genomic_DNA"/>
</dbReference>
<dbReference type="Gene3D" id="3.30.420.10">
    <property type="entry name" value="Ribonuclease H-like superfamily/Ribonuclease H"/>
    <property type="match status" value="1"/>
</dbReference>
<dbReference type="Proteomes" id="UP000830375">
    <property type="component" value="Unassembled WGS sequence"/>
</dbReference>
<feature type="domain" description="DUF5641" evidence="1">
    <location>
        <begin position="142"/>
        <end position="233"/>
    </location>
</feature>
<evidence type="ECO:0000259" key="1">
    <source>
        <dbReference type="Pfam" id="PF18701"/>
    </source>
</evidence>
<organism evidence="2 3">
    <name type="scientific">Labeo rohita</name>
    <name type="common">Indian major carp</name>
    <name type="synonym">Cyprinus rohita</name>
    <dbReference type="NCBI Taxonomy" id="84645"/>
    <lineage>
        <taxon>Eukaryota</taxon>
        <taxon>Metazoa</taxon>
        <taxon>Chordata</taxon>
        <taxon>Craniata</taxon>
        <taxon>Vertebrata</taxon>
        <taxon>Euteleostomi</taxon>
        <taxon>Actinopterygii</taxon>
        <taxon>Neopterygii</taxon>
        <taxon>Teleostei</taxon>
        <taxon>Ostariophysi</taxon>
        <taxon>Cypriniformes</taxon>
        <taxon>Cyprinidae</taxon>
        <taxon>Labeoninae</taxon>
        <taxon>Labeonini</taxon>
        <taxon>Labeo</taxon>
    </lineage>
</organism>
<comment type="caution">
    <text evidence="2">The sequence shown here is derived from an EMBL/GenBank/DDBJ whole genome shotgun (WGS) entry which is preliminary data.</text>
</comment>
<gene>
    <name evidence="2" type="ORF">H4Q32_007550</name>
</gene>
<dbReference type="PANTHER" id="PTHR47331">
    <property type="entry name" value="PHD-TYPE DOMAIN-CONTAINING PROTEIN"/>
    <property type="match status" value="1"/>
</dbReference>
<keyword evidence="3" id="KW-1185">Reference proteome</keyword>
<evidence type="ECO:0000313" key="3">
    <source>
        <dbReference type="Proteomes" id="UP000830375"/>
    </source>
</evidence>